<dbReference type="InterPro" id="IPR050210">
    <property type="entry name" value="tRNA_Adenine-N(6)_MTase"/>
</dbReference>
<gene>
    <name evidence="2" type="ORF">QLQ80_00115</name>
</gene>
<dbReference type="InterPro" id="IPR029063">
    <property type="entry name" value="SAM-dependent_MTases_sf"/>
</dbReference>
<keyword evidence="2" id="KW-0808">Transferase</keyword>
<dbReference type="Pfam" id="PF05175">
    <property type="entry name" value="MTS"/>
    <property type="match status" value="1"/>
</dbReference>
<dbReference type="CDD" id="cd02440">
    <property type="entry name" value="AdoMet_MTases"/>
    <property type="match status" value="1"/>
</dbReference>
<evidence type="ECO:0000259" key="1">
    <source>
        <dbReference type="Pfam" id="PF05175"/>
    </source>
</evidence>
<keyword evidence="3" id="KW-1185">Reference proteome</keyword>
<dbReference type="PROSITE" id="PS00092">
    <property type="entry name" value="N6_MTASE"/>
    <property type="match status" value="1"/>
</dbReference>
<dbReference type="GO" id="GO:0032259">
    <property type="term" value="P:methylation"/>
    <property type="evidence" value="ECO:0007669"/>
    <property type="project" value="UniProtKB-KW"/>
</dbReference>
<dbReference type="AlphaFoldDB" id="A0AAJ1PQJ2"/>
<proteinExistence type="predicted"/>
<feature type="domain" description="Methyltransferase small" evidence="1">
    <location>
        <begin position="33"/>
        <end position="135"/>
    </location>
</feature>
<organism evidence="2 3">
    <name type="scientific">Mycoplasma phocimorsus</name>
    <dbReference type="NCBI Taxonomy" id="3045839"/>
    <lineage>
        <taxon>Bacteria</taxon>
        <taxon>Bacillati</taxon>
        <taxon>Mycoplasmatota</taxon>
        <taxon>Mollicutes</taxon>
        <taxon>Mycoplasmataceae</taxon>
        <taxon>Mycoplasma</taxon>
    </lineage>
</organism>
<keyword evidence="2" id="KW-0489">Methyltransferase</keyword>
<protein>
    <submittedName>
        <fullName evidence="2">tRNA1(Val) (Adenine(37)-N6)-methyltransferase</fullName>
        <ecNumber evidence="2">2.1.1.223</ecNumber>
    </submittedName>
</protein>
<dbReference type="EMBL" id="JASDDP010000003">
    <property type="protein sequence ID" value="MDJ1645497.1"/>
    <property type="molecule type" value="Genomic_DNA"/>
</dbReference>
<dbReference type="GO" id="GO:0008757">
    <property type="term" value="F:S-adenosylmethionine-dependent methyltransferase activity"/>
    <property type="evidence" value="ECO:0007669"/>
    <property type="project" value="UniProtKB-ARBA"/>
</dbReference>
<name>A0AAJ1PQJ2_9MOLU</name>
<evidence type="ECO:0000313" key="2">
    <source>
        <dbReference type="EMBL" id="MDJ1645497.1"/>
    </source>
</evidence>
<dbReference type="InterPro" id="IPR002052">
    <property type="entry name" value="DNA_methylase_N6_adenine_CS"/>
</dbReference>
<evidence type="ECO:0000313" key="3">
    <source>
        <dbReference type="Proteomes" id="UP001224428"/>
    </source>
</evidence>
<reference evidence="2" key="1">
    <citation type="submission" date="2023-05" db="EMBL/GenBank/DDBJ databases">
        <title>Mycoplasma phocimorsus sp. nov., isolated from Scandinavian patients with seal finger or septic arthritis after contact with seals.</title>
        <authorList>
            <person name="Skafte-Holm A."/>
            <person name="Pedersen T.R."/>
            <person name="Froelund M."/>
            <person name="Stegger M."/>
            <person name="Qvortrup K."/>
            <person name="Michaels D.L."/>
            <person name="Brown D.R."/>
            <person name="Jensen J.S."/>
        </authorList>
    </citation>
    <scope>NUCLEOTIDE SEQUENCE</scope>
    <source>
        <strain evidence="2">M5725</strain>
    </source>
</reference>
<dbReference type="GO" id="GO:0008170">
    <property type="term" value="F:N-methyltransferase activity"/>
    <property type="evidence" value="ECO:0007669"/>
    <property type="project" value="UniProtKB-ARBA"/>
</dbReference>
<dbReference type="RefSeq" id="WP_283827065.1">
    <property type="nucleotide sequence ID" value="NZ_JASDDP010000003.1"/>
</dbReference>
<dbReference type="InterPro" id="IPR007848">
    <property type="entry name" value="Small_mtfrase_dom"/>
</dbReference>
<comment type="caution">
    <text evidence="2">The sequence shown here is derived from an EMBL/GenBank/DDBJ whole genome shotgun (WGS) entry which is preliminary data.</text>
</comment>
<dbReference type="PANTHER" id="PTHR47739:SF1">
    <property type="entry name" value="TRNA1(VAL) (ADENINE(37)-N6)-METHYLTRANSFERASE"/>
    <property type="match status" value="1"/>
</dbReference>
<accession>A0AAJ1PQJ2</accession>
<dbReference type="GO" id="GO:0003676">
    <property type="term" value="F:nucleic acid binding"/>
    <property type="evidence" value="ECO:0007669"/>
    <property type="project" value="InterPro"/>
</dbReference>
<dbReference type="PANTHER" id="PTHR47739">
    <property type="entry name" value="TRNA1(VAL) (ADENINE(37)-N6)-METHYLTRANSFERASE"/>
    <property type="match status" value="1"/>
</dbReference>
<dbReference type="Proteomes" id="UP001224428">
    <property type="component" value="Unassembled WGS sequence"/>
</dbReference>
<dbReference type="EC" id="2.1.1.223" evidence="2"/>
<sequence length="257" mass="30281">MNNKMVKNSLGYNTNLYVYQDKNMFNYSVDSILLGNFTYIGKGTKRMLEIGANNGALSIFMADRYSKLHIDAVEIQEKAALLAIKNVEMNNKQEQIKIINQDFNLFWKEHIKNSQKKYQAIVCNPPFYRIEKSQLKTKNITKEKLIATHEIEINLEQIIEGSSKIIEQKGYLTIVLPVERIVDLMQLLRQYKFEPKRIQFVCPRINEKPKFVLLESRFMSGWGIHFQENLYLHPNDKSTHIYNEEIIKLYKPIKIKE</sequence>
<dbReference type="Gene3D" id="3.40.50.150">
    <property type="entry name" value="Vaccinia Virus protein VP39"/>
    <property type="match status" value="1"/>
</dbReference>
<dbReference type="SUPFAM" id="SSF53335">
    <property type="entry name" value="S-adenosyl-L-methionine-dependent methyltransferases"/>
    <property type="match status" value="1"/>
</dbReference>